<dbReference type="AlphaFoldDB" id="A0A9Q8X1U1"/>
<accession>A0A9Q8X1U1</accession>
<dbReference type="InterPro" id="IPR014729">
    <property type="entry name" value="Rossmann-like_a/b/a_fold"/>
</dbReference>
<dbReference type="Pfam" id="PF01050">
    <property type="entry name" value="MannoseP_isomer"/>
    <property type="match status" value="1"/>
</dbReference>
<keyword evidence="1" id="KW-0808">Transferase</keyword>
<evidence type="ECO:0000259" key="4">
    <source>
        <dbReference type="Pfam" id="PF01467"/>
    </source>
</evidence>
<dbReference type="Gene3D" id="3.40.50.620">
    <property type="entry name" value="HUPs"/>
    <property type="match status" value="1"/>
</dbReference>
<name>A0A9Q8X1U1_9GAMM</name>
<evidence type="ECO:0000256" key="1">
    <source>
        <dbReference type="ARBA" id="ARBA00022679"/>
    </source>
</evidence>
<gene>
    <name evidence="5" type="ORF">M9B40_04365</name>
</gene>
<keyword evidence="2 5" id="KW-0548">Nucleotidyltransferase</keyword>
<keyword evidence="6" id="KW-1185">Reference proteome</keyword>
<evidence type="ECO:0000313" key="6">
    <source>
        <dbReference type="Proteomes" id="UP001056381"/>
    </source>
</evidence>
<sequence>MKISVVSGGFDPVHSGHIEYLKAAKNIGDYLIVALNSDNWLTLKKGKPFMPYHERLSVLSSFSFVDEVVSFEDDDLGSCINALEQIKLKFPKDEIIFCNGGDRNSGNIPEMQVKDISLKFGVGGESKINSSSKILKQWKGLSEERIWGEFYNLYQDKKIKLKELIIKPGKGMSLQKHFKRSEIWFVSEGKCCVNFHKNDHSKIDEIPLNTFDTFSVKKEEWHQLFNPYKEECRIIEIQFGEENSEEDIERIKYYDGNE</sequence>
<dbReference type="GO" id="GO:0005976">
    <property type="term" value="P:polysaccharide metabolic process"/>
    <property type="evidence" value="ECO:0007669"/>
    <property type="project" value="InterPro"/>
</dbReference>
<dbReference type="NCBIfam" id="TIGR00125">
    <property type="entry name" value="cyt_tran_rel"/>
    <property type="match status" value="1"/>
</dbReference>
<dbReference type="EMBL" id="CP097966">
    <property type="protein sequence ID" value="URQ62960.1"/>
    <property type="molecule type" value="Genomic_DNA"/>
</dbReference>
<dbReference type="InterPro" id="IPR001538">
    <property type="entry name" value="Man6P_isomerase-2_C"/>
</dbReference>
<dbReference type="Proteomes" id="UP001056381">
    <property type="component" value="Chromosome"/>
</dbReference>
<dbReference type="InterPro" id="IPR004821">
    <property type="entry name" value="Cyt_trans-like"/>
</dbReference>
<evidence type="ECO:0000313" key="5">
    <source>
        <dbReference type="EMBL" id="URQ62960.1"/>
    </source>
</evidence>
<dbReference type="InterPro" id="IPR050385">
    <property type="entry name" value="Archaeal_FAD_synthase"/>
</dbReference>
<proteinExistence type="predicted"/>
<dbReference type="InterPro" id="IPR014710">
    <property type="entry name" value="RmlC-like_jellyroll"/>
</dbReference>
<dbReference type="Gene3D" id="2.60.120.10">
    <property type="entry name" value="Jelly Rolls"/>
    <property type="match status" value="1"/>
</dbReference>
<dbReference type="CDD" id="cd02213">
    <property type="entry name" value="cupin_PMI_typeII_C"/>
    <property type="match status" value="1"/>
</dbReference>
<feature type="domain" description="Mannose-6-phosphate isomerase type II C-terminal" evidence="3">
    <location>
        <begin position="145"/>
        <end position="251"/>
    </location>
</feature>
<organism evidence="5 6">
    <name type="scientific">SAR86 cluster bacterium</name>
    <dbReference type="NCBI Taxonomy" id="2030880"/>
    <lineage>
        <taxon>Bacteria</taxon>
        <taxon>Pseudomonadati</taxon>
        <taxon>Pseudomonadota</taxon>
        <taxon>Gammaproteobacteria</taxon>
        <taxon>SAR86 cluster</taxon>
    </lineage>
</organism>
<dbReference type="InterPro" id="IPR011051">
    <property type="entry name" value="RmlC_Cupin_sf"/>
</dbReference>
<reference evidence="5" key="1">
    <citation type="submission" date="2022-05" db="EMBL/GenBank/DDBJ databases">
        <title>Single-amplified genomics reveal most streamlined microbe among free-living bacteria.</title>
        <authorList>
            <person name="Roda-Garcia J."/>
            <person name="Haro-Moreno J.M."/>
            <person name="Rodriguez-Valera F."/>
            <person name="Almagro-Moreno S."/>
            <person name="Lopez-Perez M."/>
        </authorList>
    </citation>
    <scope>NUCLEOTIDE SEQUENCE</scope>
    <source>
        <strain evidence="5">TMED112-D2-2</strain>
    </source>
</reference>
<dbReference type="PANTHER" id="PTHR43793:SF1">
    <property type="entry name" value="FAD SYNTHASE"/>
    <property type="match status" value="1"/>
</dbReference>
<dbReference type="Pfam" id="PF01467">
    <property type="entry name" value="CTP_transf_like"/>
    <property type="match status" value="1"/>
</dbReference>
<feature type="domain" description="Cytidyltransferase-like" evidence="4">
    <location>
        <begin position="7"/>
        <end position="87"/>
    </location>
</feature>
<dbReference type="SUPFAM" id="SSF52374">
    <property type="entry name" value="Nucleotidylyl transferase"/>
    <property type="match status" value="1"/>
</dbReference>
<protein>
    <submittedName>
        <fullName evidence="5">Adenylyltransferase/cytidyltransferase family protein</fullName>
    </submittedName>
</protein>
<evidence type="ECO:0000256" key="2">
    <source>
        <dbReference type="ARBA" id="ARBA00022695"/>
    </source>
</evidence>
<dbReference type="GO" id="GO:0016779">
    <property type="term" value="F:nucleotidyltransferase activity"/>
    <property type="evidence" value="ECO:0007669"/>
    <property type="project" value="UniProtKB-KW"/>
</dbReference>
<dbReference type="PANTHER" id="PTHR43793">
    <property type="entry name" value="FAD SYNTHASE"/>
    <property type="match status" value="1"/>
</dbReference>
<evidence type="ECO:0000259" key="3">
    <source>
        <dbReference type="Pfam" id="PF01050"/>
    </source>
</evidence>
<dbReference type="SUPFAM" id="SSF51182">
    <property type="entry name" value="RmlC-like cupins"/>
    <property type="match status" value="1"/>
</dbReference>